<reference evidence="2 3" key="1">
    <citation type="journal article" date="2018" name="Nat. Ecol. Evol.">
        <title>Pezizomycetes genomes reveal the molecular basis of ectomycorrhizal truffle lifestyle.</title>
        <authorList>
            <person name="Murat C."/>
            <person name="Payen T."/>
            <person name="Noel B."/>
            <person name="Kuo A."/>
            <person name="Morin E."/>
            <person name="Chen J."/>
            <person name="Kohler A."/>
            <person name="Krizsan K."/>
            <person name="Balestrini R."/>
            <person name="Da Silva C."/>
            <person name="Montanini B."/>
            <person name="Hainaut M."/>
            <person name="Levati E."/>
            <person name="Barry K.W."/>
            <person name="Belfiori B."/>
            <person name="Cichocki N."/>
            <person name="Clum A."/>
            <person name="Dockter R.B."/>
            <person name="Fauchery L."/>
            <person name="Guy J."/>
            <person name="Iotti M."/>
            <person name="Le Tacon F."/>
            <person name="Lindquist E.A."/>
            <person name="Lipzen A."/>
            <person name="Malagnac F."/>
            <person name="Mello A."/>
            <person name="Molinier V."/>
            <person name="Miyauchi S."/>
            <person name="Poulain J."/>
            <person name="Riccioni C."/>
            <person name="Rubini A."/>
            <person name="Sitrit Y."/>
            <person name="Splivallo R."/>
            <person name="Traeger S."/>
            <person name="Wang M."/>
            <person name="Zifcakova L."/>
            <person name="Wipf D."/>
            <person name="Zambonelli A."/>
            <person name="Paolocci F."/>
            <person name="Nowrousian M."/>
            <person name="Ottonello S."/>
            <person name="Baldrian P."/>
            <person name="Spatafora J.W."/>
            <person name="Henrissat B."/>
            <person name="Nagy L.G."/>
            <person name="Aury J.M."/>
            <person name="Wincker P."/>
            <person name="Grigoriev I.V."/>
            <person name="Bonfante P."/>
            <person name="Martin F.M."/>
        </authorList>
    </citation>
    <scope>NUCLEOTIDE SEQUENCE [LARGE SCALE GENOMIC DNA]</scope>
    <source>
        <strain evidence="2 3">120613-1</strain>
    </source>
</reference>
<feature type="signal peptide" evidence="1">
    <location>
        <begin position="1"/>
        <end position="16"/>
    </location>
</feature>
<protein>
    <recommendedName>
        <fullName evidence="4">Arabinanase/levansucrase/invertase</fullName>
    </recommendedName>
</protein>
<keyword evidence="3" id="KW-1185">Reference proteome</keyword>
<keyword evidence="1" id="KW-0732">Signal</keyword>
<evidence type="ECO:0008006" key="4">
    <source>
        <dbReference type="Google" id="ProtNLM"/>
    </source>
</evidence>
<dbReference type="OrthoDB" id="9970295at2759"/>
<evidence type="ECO:0000256" key="1">
    <source>
        <dbReference type="SAM" id="SignalP"/>
    </source>
</evidence>
<dbReference type="STRING" id="1336337.A0A3N4K8A3"/>
<dbReference type="Gene3D" id="2.115.10.20">
    <property type="entry name" value="Glycosyl hydrolase domain, family 43"/>
    <property type="match status" value="1"/>
</dbReference>
<feature type="chain" id="PRO_5018108106" description="Arabinanase/levansucrase/invertase" evidence="1">
    <location>
        <begin position="17"/>
        <end position="125"/>
    </location>
</feature>
<dbReference type="AlphaFoldDB" id="A0A3N4K8A3"/>
<proteinExistence type="predicted"/>
<accession>A0A3N4K8A3</accession>
<evidence type="ECO:0000313" key="2">
    <source>
        <dbReference type="EMBL" id="RPB05589.1"/>
    </source>
</evidence>
<gene>
    <name evidence="2" type="ORF">L873DRAFT_1839676</name>
</gene>
<dbReference type="Proteomes" id="UP000276215">
    <property type="component" value="Unassembled WGS sequence"/>
</dbReference>
<organism evidence="2 3">
    <name type="scientific">Choiromyces venosus 120613-1</name>
    <dbReference type="NCBI Taxonomy" id="1336337"/>
    <lineage>
        <taxon>Eukaryota</taxon>
        <taxon>Fungi</taxon>
        <taxon>Dikarya</taxon>
        <taxon>Ascomycota</taxon>
        <taxon>Pezizomycotina</taxon>
        <taxon>Pezizomycetes</taxon>
        <taxon>Pezizales</taxon>
        <taxon>Tuberaceae</taxon>
        <taxon>Choiromyces</taxon>
    </lineage>
</organism>
<evidence type="ECO:0000313" key="3">
    <source>
        <dbReference type="Proteomes" id="UP000276215"/>
    </source>
</evidence>
<name>A0A3N4K8A3_9PEZI</name>
<sequence length="125" mass="13348">MLFSCIMSINLILLSAELSPALMEGAARRVVSSGLDMAYTGDRTRWVSGGTWTSPTTGLHIQAHGAGVTEAGSTYYLIGENKLNGTSSQSIRCYSSTNLIDWTFVNLLLTQQSSGNLGPPHPVAR</sequence>
<dbReference type="EMBL" id="ML120352">
    <property type="protein sequence ID" value="RPB05589.1"/>
    <property type="molecule type" value="Genomic_DNA"/>
</dbReference>
<dbReference type="InterPro" id="IPR023296">
    <property type="entry name" value="Glyco_hydro_beta-prop_sf"/>
</dbReference>
<dbReference type="SUPFAM" id="SSF75005">
    <property type="entry name" value="Arabinanase/levansucrase/invertase"/>
    <property type="match status" value="1"/>
</dbReference>